<dbReference type="PANTHER" id="PTHR31756:SF3">
    <property type="entry name" value="PYRUVATE, PHOSPHATE DIKINASE REGULATORY PROTEIN 1, CHLOROPLASTIC"/>
    <property type="match status" value="1"/>
</dbReference>
<dbReference type="PANTHER" id="PTHR31756">
    <property type="entry name" value="PYRUVATE, PHOSPHATE DIKINASE REGULATORY PROTEIN 1, CHLOROPLASTIC"/>
    <property type="match status" value="1"/>
</dbReference>
<keyword evidence="7" id="KW-1185">Reference proteome</keyword>
<dbReference type="EMBL" id="SLXO01000003">
    <property type="protein sequence ID" value="TCP36163.1"/>
    <property type="molecule type" value="Genomic_DNA"/>
</dbReference>
<dbReference type="InterPro" id="IPR005177">
    <property type="entry name" value="Kinase-pyrophosphorylase"/>
</dbReference>
<keyword evidence="1 5" id="KW-0723">Serine/threonine-protein kinase</keyword>
<evidence type="ECO:0000313" key="7">
    <source>
        <dbReference type="Proteomes" id="UP000295399"/>
    </source>
</evidence>
<dbReference type="InterPro" id="IPR026565">
    <property type="entry name" value="PPDK_reg"/>
</dbReference>
<evidence type="ECO:0000256" key="5">
    <source>
        <dbReference type="HAMAP-Rule" id="MF_00921"/>
    </source>
</evidence>
<dbReference type="GO" id="GO:0016776">
    <property type="term" value="F:phosphotransferase activity, phosphate group as acceptor"/>
    <property type="evidence" value="ECO:0007669"/>
    <property type="project" value="UniProtKB-UniRule"/>
</dbReference>
<proteinExistence type="inferred from homology"/>
<sequence length="282" mass="31522">MNTAKTVQHIHLISDATGETLESMAKAALAQFDTGEVRKHIWPMIRSPQQMDRVMNDIERRPGLVLYTLVNEQIRDVLVRRSSAAGLKHVSVLDPVISALASYLGQEATHLPGRQHMMDAQYFDRIEAMHYTMAHDDGQMPDGLAAAQIILVGVSRTSKTPTAIYLANRGFRVANVPFVLNARMPEERMAKANALVVGLTTSPERLVQIRTSRLRSIQEQSQTDYTDLETVREEVRLCRRYCNERGYPVIDVSRKSIEEAAAAIINLYHERKGPCGNGAGVK</sequence>
<keyword evidence="3 5" id="KW-0547">Nucleotide-binding</keyword>
<dbReference type="NCBIfam" id="NF003742">
    <property type="entry name" value="PRK05339.1"/>
    <property type="match status" value="1"/>
</dbReference>
<comment type="caution">
    <text evidence="6">The sequence shown here is derived from an EMBL/GenBank/DDBJ whole genome shotgun (WGS) entry which is preliminary data.</text>
</comment>
<comment type="function">
    <text evidence="5">Bifunctional serine/threonine kinase and phosphorylase involved in the regulation of the pyruvate, phosphate dikinase (PPDK) by catalyzing its phosphorylation/dephosphorylation.</text>
</comment>
<evidence type="ECO:0000256" key="1">
    <source>
        <dbReference type="ARBA" id="ARBA00022527"/>
    </source>
</evidence>
<dbReference type="GO" id="GO:0043531">
    <property type="term" value="F:ADP binding"/>
    <property type="evidence" value="ECO:0007669"/>
    <property type="project" value="UniProtKB-UniRule"/>
</dbReference>
<comment type="catalytic activity">
    <reaction evidence="5">
        <text>N(tele)-phospho-L-histidyl/O-phospho-L-threonyl-[pyruvate, phosphate dikinase] + phosphate + H(+) = N(tele)-phospho-L-histidyl/L-threonyl-[pyruvate, phosphate dikinase] + diphosphate</text>
        <dbReference type="Rhea" id="RHEA:43696"/>
        <dbReference type="Rhea" id="RHEA-COMP:10650"/>
        <dbReference type="Rhea" id="RHEA-COMP:10651"/>
        <dbReference type="ChEBI" id="CHEBI:15378"/>
        <dbReference type="ChEBI" id="CHEBI:30013"/>
        <dbReference type="ChEBI" id="CHEBI:33019"/>
        <dbReference type="ChEBI" id="CHEBI:43474"/>
        <dbReference type="ChEBI" id="CHEBI:61977"/>
        <dbReference type="ChEBI" id="CHEBI:83586"/>
        <dbReference type="EC" id="2.7.4.27"/>
    </reaction>
</comment>
<dbReference type="EC" id="2.7.4.27" evidence="5"/>
<dbReference type="HAMAP" id="MF_00921">
    <property type="entry name" value="PDRP"/>
    <property type="match status" value="1"/>
</dbReference>
<protein>
    <recommendedName>
        <fullName evidence="5">Putative pyruvate, phosphate dikinase regulatory protein</fullName>
        <shortName evidence="5">PPDK regulatory protein</shortName>
        <ecNumber evidence="5">2.7.11.32</ecNumber>
        <ecNumber evidence="5">2.7.4.27</ecNumber>
    </recommendedName>
</protein>
<keyword evidence="4 5" id="KW-0418">Kinase</keyword>
<accession>A0A4R2PKR6</accession>
<dbReference type="GO" id="GO:0004674">
    <property type="term" value="F:protein serine/threonine kinase activity"/>
    <property type="evidence" value="ECO:0007669"/>
    <property type="project" value="UniProtKB-UniRule"/>
</dbReference>
<keyword evidence="2 5" id="KW-0808">Transferase</keyword>
<organism evidence="6 7">
    <name type="scientific">Rhodothalassium salexigens DSM 2132</name>
    <dbReference type="NCBI Taxonomy" id="1188247"/>
    <lineage>
        <taxon>Bacteria</taxon>
        <taxon>Pseudomonadati</taxon>
        <taxon>Pseudomonadota</taxon>
        <taxon>Alphaproteobacteria</taxon>
        <taxon>Rhodothalassiales</taxon>
        <taxon>Rhodothalassiaceae</taxon>
        <taxon>Rhodothalassium</taxon>
    </lineage>
</organism>
<evidence type="ECO:0000256" key="2">
    <source>
        <dbReference type="ARBA" id="ARBA00022679"/>
    </source>
</evidence>
<dbReference type="RefSeq" id="WP_132707730.1">
    <property type="nucleotide sequence ID" value="NZ_JACIGF010000003.1"/>
</dbReference>
<reference evidence="6 7" key="1">
    <citation type="submission" date="2019-03" db="EMBL/GenBank/DDBJ databases">
        <title>Genomic Encyclopedia of Type Strains, Phase IV (KMG-IV): sequencing the most valuable type-strain genomes for metagenomic binning, comparative biology and taxonomic classification.</title>
        <authorList>
            <person name="Goeker M."/>
        </authorList>
    </citation>
    <scope>NUCLEOTIDE SEQUENCE [LARGE SCALE GENOMIC DNA]</scope>
    <source>
        <strain evidence="6 7">DSM 2132</strain>
    </source>
</reference>
<name>A0A4R2PKR6_RHOSA</name>
<dbReference type="FunCoup" id="A0A4R2PKR6">
    <property type="interactions" value="246"/>
</dbReference>
<dbReference type="Proteomes" id="UP000295399">
    <property type="component" value="Unassembled WGS sequence"/>
</dbReference>
<dbReference type="InParanoid" id="A0A4R2PKR6"/>
<dbReference type="OrthoDB" id="9782201at2"/>
<dbReference type="GO" id="GO:0005524">
    <property type="term" value="F:ATP binding"/>
    <property type="evidence" value="ECO:0007669"/>
    <property type="project" value="InterPro"/>
</dbReference>
<dbReference type="EC" id="2.7.11.32" evidence="5"/>
<feature type="binding site" evidence="5">
    <location>
        <begin position="153"/>
        <end position="160"/>
    </location>
    <ligand>
        <name>ADP</name>
        <dbReference type="ChEBI" id="CHEBI:456216"/>
    </ligand>
</feature>
<comment type="similarity">
    <text evidence="5">Belongs to the pyruvate, phosphate/water dikinase regulatory protein family. PDRP subfamily.</text>
</comment>
<evidence type="ECO:0000313" key="6">
    <source>
        <dbReference type="EMBL" id="TCP36163.1"/>
    </source>
</evidence>
<dbReference type="AlphaFoldDB" id="A0A4R2PKR6"/>
<gene>
    <name evidence="6" type="ORF">EV659_10350</name>
</gene>
<evidence type="ECO:0000256" key="3">
    <source>
        <dbReference type="ARBA" id="ARBA00022741"/>
    </source>
</evidence>
<comment type="catalytic activity">
    <reaction evidence="5">
        <text>N(tele)-phospho-L-histidyl/L-threonyl-[pyruvate, phosphate dikinase] + ADP = N(tele)-phospho-L-histidyl/O-phospho-L-threonyl-[pyruvate, phosphate dikinase] + AMP + H(+)</text>
        <dbReference type="Rhea" id="RHEA:43692"/>
        <dbReference type="Rhea" id="RHEA-COMP:10650"/>
        <dbReference type="Rhea" id="RHEA-COMP:10651"/>
        <dbReference type="ChEBI" id="CHEBI:15378"/>
        <dbReference type="ChEBI" id="CHEBI:30013"/>
        <dbReference type="ChEBI" id="CHEBI:61977"/>
        <dbReference type="ChEBI" id="CHEBI:83586"/>
        <dbReference type="ChEBI" id="CHEBI:456215"/>
        <dbReference type="ChEBI" id="CHEBI:456216"/>
        <dbReference type="EC" id="2.7.11.32"/>
    </reaction>
</comment>
<dbReference type="Pfam" id="PF03618">
    <property type="entry name" value="Kinase-PPPase"/>
    <property type="match status" value="1"/>
</dbReference>
<evidence type="ECO:0000256" key="4">
    <source>
        <dbReference type="ARBA" id="ARBA00022777"/>
    </source>
</evidence>